<keyword evidence="6" id="KW-0029">Amino-acid transport</keyword>
<reference evidence="11 12" key="1">
    <citation type="submission" date="2017-05" db="EMBL/GenBank/DDBJ databases">
        <title>Vagococcus spp. assemblies.</title>
        <authorList>
            <person name="Gulvik C.A."/>
        </authorList>
    </citation>
    <scope>NUCLEOTIDE SEQUENCE [LARGE SCALE GENOMIC DNA]</scope>
    <source>
        <strain evidence="11 12">NCFB 2777</strain>
    </source>
</reference>
<keyword evidence="7 10" id="KW-1133">Transmembrane helix</keyword>
<evidence type="ECO:0000256" key="7">
    <source>
        <dbReference type="ARBA" id="ARBA00022989"/>
    </source>
</evidence>
<accession>A0A429ZEM0</accession>
<evidence type="ECO:0000256" key="10">
    <source>
        <dbReference type="SAM" id="Phobius"/>
    </source>
</evidence>
<keyword evidence="12" id="KW-1185">Reference proteome</keyword>
<gene>
    <name evidence="11" type="ORF">CBF35_13285</name>
</gene>
<keyword evidence="4" id="KW-1003">Cell membrane</keyword>
<feature type="transmembrane region" description="Helical" evidence="10">
    <location>
        <begin position="154"/>
        <end position="179"/>
    </location>
</feature>
<dbReference type="RefSeq" id="WP_126781940.1">
    <property type="nucleotide sequence ID" value="NZ_NGJU01000024.1"/>
</dbReference>
<proteinExistence type="inferred from homology"/>
<dbReference type="InterPro" id="IPR022461">
    <property type="entry name" value="Arg/Orn_antiprt_ArcD"/>
</dbReference>
<dbReference type="Proteomes" id="UP000287239">
    <property type="component" value="Unassembled WGS sequence"/>
</dbReference>
<feature type="transmembrane region" description="Helical" evidence="10">
    <location>
        <begin position="282"/>
        <end position="305"/>
    </location>
</feature>
<comment type="subcellular location">
    <subcellularLocation>
        <location evidence="1">Cell membrane</location>
        <topology evidence="1">Multi-pass membrane protein</topology>
    </subcellularLocation>
</comment>
<comment type="caution">
    <text evidence="11">The sequence shown here is derived from an EMBL/GenBank/DDBJ whole genome shotgun (WGS) entry which is preliminary data.</text>
</comment>
<evidence type="ECO:0000256" key="2">
    <source>
        <dbReference type="ARBA" id="ARBA00008220"/>
    </source>
</evidence>
<organism evidence="11 12">
    <name type="scientific">Vagococcus salmoninarum</name>
    <dbReference type="NCBI Taxonomy" id="2739"/>
    <lineage>
        <taxon>Bacteria</taxon>
        <taxon>Bacillati</taxon>
        <taxon>Bacillota</taxon>
        <taxon>Bacilli</taxon>
        <taxon>Lactobacillales</taxon>
        <taxon>Enterococcaceae</taxon>
        <taxon>Vagococcus</taxon>
    </lineage>
</organism>
<dbReference type="NCBIfam" id="TIGR00905">
    <property type="entry name" value="2A0302"/>
    <property type="match status" value="1"/>
</dbReference>
<feature type="transmembrane region" description="Helical" evidence="10">
    <location>
        <begin position="128"/>
        <end position="147"/>
    </location>
</feature>
<evidence type="ECO:0000256" key="3">
    <source>
        <dbReference type="ARBA" id="ARBA00022448"/>
    </source>
</evidence>
<dbReference type="InterPro" id="IPR050367">
    <property type="entry name" value="APC_superfamily"/>
</dbReference>
<dbReference type="Pfam" id="PF13520">
    <property type="entry name" value="AA_permease_2"/>
    <property type="match status" value="1"/>
</dbReference>
<keyword evidence="8 10" id="KW-0472">Membrane</keyword>
<dbReference type="PIRSF" id="PIRSF006060">
    <property type="entry name" value="AA_transporter"/>
    <property type="match status" value="1"/>
</dbReference>
<sequence length="478" mass="52069">MAEKGTTQKKLGLVSLVALVVGSIIGGGIFNLMSDMAQEASLGSVIVGWLITGLGMGMLAFCFQNLLAKRPDLDAGIYSYAQAGFGKFVGFNAVWGYWLSALLGNVAYGTLLFSSVGYFFPVFGEGQNLASVIGASIMLWLVHCLILKGVETASYINIIVTIGKLVPLFIFLVSLLLAFKLNIFTADVWGTLSGNFEFSSLLEQVKGTMLVTVWVFIGIEGAVVFSGRAKNKKDVGKATILGLVTVISIYLLITILSMGVMLRSDLAELPQPAMAYLLEEVVGKWGAVVINIGVIISVLGAWLAWTMFAAELPYQAAKQGAFPAFFKKENQQGAPVNSLFFTNGLIQLFLFSFLINDSAYRLAFSLASSAILIPYAFTGFYQLKYSLAEDDHSRQKNILLGALTSLYGLWLIYAGGMDYFLLTMLLYGPGIILFAWVQKENRQRLFTKGEAVSAFGIILLFIFCIYQMIIGKLDVTIL</sequence>
<feature type="transmembrane region" description="Helical" evidence="10">
    <location>
        <begin position="449"/>
        <end position="469"/>
    </location>
</feature>
<dbReference type="PANTHER" id="PTHR42770:SF4">
    <property type="entry name" value="ARGININE_ORNITHINE ANTIPORTER-RELATED"/>
    <property type="match status" value="1"/>
</dbReference>
<name>A0A429ZEM0_9ENTE</name>
<dbReference type="NCBIfam" id="TIGR03810">
    <property type="entry name" value="arg_ornith_anti"/>
    <property type="match status" value="1"/>
</dbReference>
<feature type="transmembrane region" description="Helical" evidence="10">
    <location>
        <begin position="395"/>
        <end position="413"/>
    </location>
</feature>
<feature type="transmembrane region" description="Helical" evidence="10">
    <location>
        <begin position="238"/>
        <end position="262"/>
    </location>
</feature>
<feature type="transmembrane region" description="Helical" evidence="10">
    <location>
        <begin position="46"/>
        <end position="67"/>
    </location>
</feature>
<dbReference type="Gene3D" id="1.20.1740.10">
    <property type="entry name" value="Amino acid/polyamine transporter I"/>
    <property type="match status" value="1"/>
</dbReference>
<dbReference type="PANTHER" id="PTHR42770">
    <property type="entry name" value="AMINO ACID TRANSPORTER-RELATED"/>
    <property type="match status" value="1"/>
</dbReference>
<dbReference type="GO" id="GO:1903826">
    <property type="term" value="P:L-arginine transmembrane transport"/>
    <property type="evidence" value="ECO:0007669"/>
    <property type="project" value="InterPro"/>
</dbReference>
<dbReference type="OrthoDB" id="9762947at2"/>
<evidence type="ECO:0000313" key="11">
    <source>
        <dbReference type="EMBL" id="RST92148.1"/>
    </source>
</evidence>
<comment type="similarity">
    <text evidence="2">Belongs to the amino acid-polyamine-organocation (APC) superfamily. Basic amino acid/polyamine antiporter (APA) (TC 2.A.3.2) family.</text>
</comment>
<dbReference type="GO" id="GO:0005886">
    <property type="term" value="C:plasma membrane"/>
    <property type="evidence" value="ECO:0007669"/>
    <property type="project" value="UniProtKB-SubCell"/>
</dbReference>
<protein>
    <recommendedName>
        <fullName evidence="9">Arginine-ornithine antiporter</fullName>
    </recommendedName>
</protein>
<dbReference type="EMBL" id="NGJU01000024">
    <property type="protein sequence ID" value="RST92148.1"/>
    <property type="molecule type" value="Genomic_DNA"/>
</dbReference>
<dbReference type="AlphaFoldDB" id="A0A429ZEM0"/>
<feature type="transmembrane region" description="Helical" evidence="10">
    <location>
        <begin position="419"/>
        <end position="437"/>
    </location>
</feature>
<evidence type="ECO:0000256" key="4">
    <source>
        <dbReference type="ARBA" id="ARBA00022475"/>
    </source>
</evidence>
<dbReference type="GeneID" id="98569318"/>
<feature type="transmembrane region" description="Helical" evidence="10">
    <location>
        <begin position="12"/>
        <end position="34"/>
    </location>
</feature>
<evidence type="ECO:0000256" key="6">
    <source>
        <dbReference type="ARBA" id="ARBA00022970"/>
    </source>
</evidence>
<evidence type="ECO:0000313" key="12">
    <source>
        <dbReference type="Proteomes" id="UP000287239"/>
    </source>
</evidence>
<feature type="transmembrane region" description="Helical" evidence="10">
    <location>
        <begin position="207"/>
        <end position="226"/>
    </location>
</feature>
<feature type="transmembrane region" description="Helical" evidence="10">
    <location>
        <begin position="88"/>
        <end position="108"/>
    </location>
</feature>
<keyword evidence="3" id="KW-0813">Transport</keyword>
<evidence type="ECO:0000256" key="5">
    <source>
        <dbReference type="ARBA" id="ARBA00022692"/>
    </source>
</evidence>
<keyword evidence="5 10" id="KW-0812">Transmembrane</keyword>
<dbReference type="GO" id="GO:0043858">
    <property type="term" value="F:arginine:ornithine antiporter activity"/>
    <property type="evidence" value="ECO:0007669"/>
    <property type="project" value="UniProtKB-UniRule"/>
</dbReference>
<evidence type="ECO:0000256" key="1">
    <source>
        <dbReference type="ARBA" id="ARBA00004651"/>
    </source>
</evidence>
<dbReference type="InterPro" id="IPR004754">
    <property type="entry name" value="Amino_acid_antiprt"/>
</dbReference>
<dbReference type="InterPro" id="IPR002293">
    <property type="entry name" value="AA/rel_permease1"/>
</dbReference>
<feature type="transmembrane region" description="Helical" evidence="10">
    <location>
        <begin position="362"/>
        <end position="383"/>
    </location>
</feature>
<feature type="transmembrane region" description="Helical" evidence="10">
    <location>
        <begin position="336"/>
        <end position="356"/>
    </location>
</feature>
<dbReference type="GO" id="GO:0006527">
    <property type="term" value="P:L-arginine catabolic process"/>
    <property type="evidence" value="ECO:0007669"/>
    <property type="project" value="UniProtKB-UniRule"/>
</dbReference>
<evidence type="ECO:0000256" key="9">
    <source>
        <dbReference type="NCBIfam" id="TIGR03810"/>
    </source>
</evidence>
<evidence type="ECO:0000256" key="8">
    <source>
        <dbReference type="ARBA" id="ARBA00023136"/>
    </source>
</evidence>